<reference evidence="3" key="2">
    <citation type="journal article" date="2005" name="Nature">
        <title>The map-based sequence of the rice genome.</title>
        <authorList>
            <consortium name="International rice genome sequencing project (IRGSP)"/>
            <person name="Matsumoto T."/>
            <person name="Wu J."/>
            <person name="Kanamori H."/>
            <person name="Katayose Y."/>
            <person name="Fujisawa M."/>
            <person name="Namiki N."/>
            <person name="Mizuno H."/>
            <person name="Yamamoto K."/>
            <person name="Antonio B.A."/>
            <person name="Baba T."/>
            <person name="Sakata K."/>
            <person name="Nagamura Y."/>
            <person name="Aoki H."/>
            <person name="Arikawa K."/>
            <person name="Arita K."/>
            <person name="Bito T."/>
            <person name="Chiden Y."/>
            <person name="Fujitsuka N."/>
            <person name="Fukunaka R."/>
            <person name="Hamada M."/>
            <person name="Harada C."/>
            <person name="Hayashi A."/>
            <person name="Hijishita S."/>
            <person name="Honda M."/>
            <person name="Hosokawa S."/>
            <person name="Ichikawa Y."/>
            <person name="Idonuma A."/>
            <person name="Iijima M."/>
            <person name="Ikeda M."/>
            <person name="Ikeno M."/>
            <person name="Ito K."/>
            <person name="Ito S."/>
            <person name="Ito T."/>
            <person name="Ito Y."/>
            <person name="Ito Y."/>
            <person name="Iwabuchi A."/>
            <person name="Kamiya K."/>
            <person name="Karasawa W."/>
            <person name="Kurita K."/>
            <person name="Katagiri S."/>
            <person name="Kikuta A."/>
            <person name="Kobayashi H."/>
            <person name="Kobayashi N."/>
            <person name="Machita K."/>
            <person name="Maehara T."/>
            <person name="Masukawa M."/>
            <person name="Mizubayashi T."/>
            <person name="Mukai Y."/>
            <person name="Nagasaki H."/>
            <person name="Nagata Y."/>
            <person name="Naito S."/>
            <person name="Nakashima M."/>
            <person name="Nakama Y."/>
            <person name="Nakamichi Y."/>
            <person name="Nakamura M."/>
            <person name="Meguro A."/>
            <person name="Negishi M."/>
            <person name="Ohta I."/>
            <person name="Ohta T."/>
            <person name="Okamoto M."/>
            <person name="Ono N."/>
            <person name="Saji S."/>
            <person name="Sakaguchi M."/>
            <person name="Sakai K."/>
            <person name="Shibata M."/>
            <person name="Shimokawa T."/>
            <person name="Song J."/>
            <person name="Takazaki Y."/>
            <person name="Terasawa K."/>
            <person name="Tsugane M."/>
            <person name="Tsuji K."/>
            <person name="Ueda S."/>
            <person name="Waki K."/>
            <person name="Yamagata H."/>
            <person name="Yamamoto M."/>
            <person name="Yamamoto S."/>
            <person name="Yamane H."/>
            <person name="Yoshiki S."/>
            <person name="Yoshihara R."/>
            <person name="Yukawa K."/>
            <person name="Zhong H."/>
            <person name="Yano M."/>
            <person name="Yuan Q."/>
            <person name="Ouyang S."/>
            <person name="Liu J."/>
            <person name="Jones K.M."/>
            <person name="Gansberger K."/>
            <person name="Moffat K."/>
            <person name="Hill J."/>
            <person name="Bera J."/>
            <person name="Fadrosh D."/>
            <person name="Jin S."/>
            <person name="Johri S."/>
            <person name="Kim M."/>
            <person name="Overton L."/>
            <person name="Reardon M."/>
            <person name="Tsitrin T."/>
            <person name="Vuong H."/>
            <person name="Weaver B."/>
            <person name="Ciecko A."/>
            <person name="Tallon L."/>
            <person name="Jackson J."/>
            <person name="Pai G."/>
            <person name="Aken S.V."/>
            <person name="Utterback T."/>
            <person name="Reidmuller S."/>
            <person name="Feldblyum T."/>
            <person name="Hsiao J."/>
            <person name="Zismann V."/>
            <person name="Iobst S."/>
            <person name="de Vazeille A.R."/>
            <person name="Buell C.R."/>
            <person name="Ying K."/>
            <person name="Li Y."/>
            <person name="Lu T."/>
            <person name="Huang Y."/>
            <person name="Zhao Q."/>
            <person name="Feng Q."/>
            <person name="Zhang L."/>
            <person name="Zhu J."/>
            <person name="Weng Q."/>
            <person name="Mu J."/>
            <person name="Lu Y."/>
            <person name="Fan D."/>
            <person name="Liu Y."/>
            <person name="Guan J."/>
            <person name="Zhang Y."/>
            <person name="Yu S."/>
            <person name="Liu X."/>
            <person name="Zhang Y."/>
            <person name="Hong G."/>
            <person name="Han B."/>
            <person name="Choisne N."/>
            <person name="Demange N."/>
            <person name="Orjeda G."/>
            <person name="Samain S."/>
            <person name="Cattolico L."/>
            <person name="Pelletier E."/>
            <person name="Couloux A."/>
            <person name="Segurens B."/>
            <person name="Wincker P."/>
            <person name="D'Hont A."/>
            <person name="Scarpelli C."/>
            <person name="Weissenbach J."/>
            <person name="Salanoubat M."/>
            <person name="Quetier F."/>
            <person name="Yu Y."/>
            <person name="Kim H.R."/>
            <person name="Rambo T."/>
            <person name="Currie J."/>
            <person name="Collura K."/>
            <person name="Luo M."/>
            <person name="Yang T."/>
            <person name="Ammiraju J.S.S."/>
            <person name="Engler F."/>
            <person name="Soderlund C."/>
            <person name="Wing R.A."/>
            <person name="Palmer L.E."/>
            <person name="de la Bastide M."/>
            <person name="Spiegel L."/>
            <person name="Nascimento L."/>
            <person name="Zutavern T."/>
            <person name="O'Shaughnessy A."/>
            <person name="Dike S."/>
            <person name="Dedhia N."/>
            <person name="Preston R."/>
            <person name="Balija V."/>
            <person name="McCombie W.R."/>
            <person name="Chow T."/>
            <person name="Chen H."/>
            <person name="Chung M."/>
            <person name="Chen C."/>
            <person name="Shaw J."/>
            <person name="Wu H."/>
            <person name="Hsiao K."/>
            <person name="Chao Y."/>
            <person name="Chu M."/>
            <person name="Cheng C."/>
            <person name="Hour A."/>
            <person name="Lee P."/>
            <person name="Lin S."/>
            <person name="Lin Y."/>
            <person name="Liou J."/>
            <person name="Liu S."/>
            <person name="Hsing Y."/>
            <person name="Raghuvanshi S."/>
            <person name="Mohanty A."/>
            <person name="Bharti A.K."/>
            <person name="Gaur A."/>
            <person name="Gupta V."/>
            <person name="Kumar D."/>
            <person name="Ravi V."/>
            <person name="Vij S."/>
            <person name="Kapur A."/>
            <person name="Khurana P."/>
            <person name="Khurana P."/>
            <person name="Khurana J.P."/>
            <person name="Tyagi A.K."/>
            <person name="Gaikwad K."/>
            <person name="Singh A."/>
            <person name="Dalal V."/>
            <person name="Srivastava S."/>
            <person name="Dixit A."/>
            <person name="Pal A.K."/>
            <person name="Ghazi I.A."/>
            <person name="Yadav M."/>
            <person name="Pandit A."/>
            <person name="Bhargava A."/>
            <person name="Sureshbabu K."/>
            <person name="Batra K."/>
            <person name="Sharma T.R."/>
            <person name="Mohapatra T."/>
            <person name="Singh N.K."/>
            <person name="Messing J."/>
            <person name="Nelson A.B."/>
            <person name="Fuks G."/>
            <person name="Kavchok S."/>
            <person name="Keizer G."/>
            <person name="Linton E."/>
            <person name="Llaca V."/>
            <person name="Song R."/>
            <person name="Tanyolac B."/>
            <person name="Young S."/>
            <person name="Ho-Il K."/>
            <person name="Hahn J.H."/>
            <person name="Sangsakoo G."/>
            <person name="Vanavichit A."/>
            <person name="de Mattos Luiz.A.T."/>
            <person name="Zimmer P.D."/>
            <person name="Malone G."/>
            <person name="Dellagostin O."/>
            <person name="de Oliveira A.C."/>
            <person name="Bevan M."/>
            <person name="Bancroft I."/>
            <person name="Minx P."/>
            <person name="Cordum H."/>
            <person name="Wilson R."/>
            <person name="Cheng Z."/>
            <person name="Jin W."/>
            <person name="Jiang J."/>
            <person name="Leong S.A."/>
            <person name="Iwama H."/>
            <person name="Gojobori T."/>
            <person name="Itoh T."/>
            <person name="Niimura Y."/>
            <person name="Fujii Y."/>
            <person name="Habara T."/>
            <person name="Sakai H."/>
            <person name="Sato Y."/>
            <person name="Wilson G."/>
            <person name="Kumar K."/>
            <person name="McCouch S."/>
            <person name="Juretic N."/>
            <person name="Hoen D."/>
            <person name="Wright S."/>
            <person name="Bruskiewich R."/>
            <person name="Bureau T."/>
            <person name="Miyao A."/>
            <person name="Hirochika H."/>
            <person name="Nishikawa T."/>
            <person name="Kadowaki K."/>
            <person name="Sugiura M."/>
            <person name="Burr B."/>
            <person name="Sasaki T."/>
        </authorList>
    </citation>
    <scope>NUCLEOTIDE SEQUENCE [LARGE SCALE GENOMIC DNA]</scope>
    <source>
        <strain evidence="3">cv. Nipponbare</strain>
    </source>
</reference>
<dbReference type="EMBL" id="AP003924">
    <property type="protein sequence ID" value="BAD87952.1"/>
    <property type="molecule type" value="Genomic_DNA"/>
</dbReference>
<reference evidence="3" key="3">
    <citation type="journal article" date="2008" name="Nucleic Acids Res.">
        <title>The rice annotation project database (RAP-DB): 2008 update.</title>
        <authorList>
            <consortium name="The rice annotation project (RAP)"/>
        </authorList>
    </citation>
    <scope>GENOME REANNOTATION</scope>
    <source>
        <strain evidence="3">cv. Nipponbare</strain>
    </source>
</reference>
<name>Q5JKQ8_ORYSJ</name>
<accession>Q5JLJ0</accession>
<organism evidence="1">
    <name type="scientific">Oryza sativa subsp. japonica</name>
    <name type="common">Rice</name>
    <dbReference type="NCBI Taxonomy" id="39947"/>
    <lineage>
        <taxon>Eukaryota</taxon>
        <taxon>Viridiplantae</taxon>
        <taxon>Streptophyta</taxon>
        <taxon>Embryophyta</taxon>
        <taxon>Tracheophyta</taxon>
        <taxon>Spermatophyta</taxon>
        <taxon>Magnoliopsida</taxon>
        <taxon>Liliopsida</taxon>
        <taxon>Poales</taxon>
        <taxon>Poaceae</taxon>
        <taxon>BOP clade</taxon>
        <taxon>Oryzoideae</taxon>
        <taxon>Oryzeae</taxon>
        <taxon>Oryzinae</taxon>
        <taxon>Oryza</taxon>
        <taxon>Oryza sativa</taxon>
    </lineage>
</organism>
<evidence type="ECO:0000313" key="1">
    <source>
        <dbReference type="EMBL" id="BAD87667.1"/>
    </source>
</evidence>
<dbReference type="Proteomes" id="UP000817658">
    <property type="component" value="Chromosome 1"/>
</dbReference>
<evidence type="ECO:0000313" key="3">
    <source>
        <dbReference type="Proteomes" id="UP000000763"/>
    </source>
</evidence>
<dbReference type="AlphaFoldDB" id="Q5JKQ8"/>
<proteinExistence type="predicted"/>
<dbReference type="EMBL" id="AP003443">
    <property type="protein sequence ID" value="BAD87667.1"/>
    <property type="molecule type" value="Genomic_DNA"/>
</dbReference>
<protein>
    <submittedName>
        <fullName evidence="1">Uncharacterized protein</fullName>
    </submittedName>
</protein>
<reference evidence="1" key="1">
    <citation type="journal article" date="2002" name="Nature">
        <title>The genome sequence and structure of rice chromosome 1.</title>
        <authorList>
            <person name="Sasaki T."/>
            <person name="Matsumoto T."/>
            <person name="Yamamoto K."/>
            <person name="Sakata K."/>
            <person name="Baba T."/>
            <person name="Katayose Y."/>
            <person name="Wu J."/>
            <person name="Niimura Y."/>
            <person name="Cheng Z."/>
            <person name="Nagamura Y."/>
            <person name="Antonio B.A."/>
            <person name="Kanamori H."/>
            <person name="Hosokawa S."/>
            <person name="Masukawa M."/>
            <person name="Arikawa K."/>
            <person name="Chiden Y."/>
            <person name="Hayashi M."/>
            <person name="Okamoto M."/>
            <person name="Ando T."/>
            <person name="Aoki H."/>
            <person name="Arita K."/>
            <person name="Hamada M."/>
            <person name="Harada C."/>
            <person name="Hijishita S."/>
            <person name="Honda M."/>
            <person name="Ichikawa Y."/>
            <person name="Idonuma A."/>
            <person name="Iijima M."/>
            <person name="Ikeda M."/>
            <person name="Ikeno M."/>
            <person name="Itoh S."/>
            <person name="Itoh T."/>
            <person name="Itoh Y."/>
            <person name="Itoh Y."/>
            <person name="Iwabuchi A."/>
            <person name="Kamiya K."/>
            <person name="Karasawa W."/>
            <person name="Katagiri S."/>
            <person name="Kikuta A."/>
            <person name="Kobayashi N."/>
            <person name="Kono I."/>
            <person name="Machita K."/>
            <person name="Maehara T."/>
            <person name="Mizuno H."/>
            <person name="Mizubayashi T."/>
            <person name="Mukai Y."/>
            <person name="Nagasaki H."/>
            <person name="Nakashima M."/>
            <person name="Nakama Y."/>
            <person name="Nakamichi Y."/>
            <person name="Nakamura M."/>
            <person name="Namiki N."/>
            <person name="Negishi M."/>
            <person name="Ohta I."/>
            <person name="Ono N."/>
            <person name="Saji S."/>
            <person name="Sakai K."/>
            <person name="Shibata M."/>
            <person name="Shimokawa T."/>
            <person name="Shomura A."/>
            <person name="Song J."/>
            <person name="Takazaki Y."/>
            <person name="Terasawa K."/>
            <person name="Tsuji K."/>
            <person name="Waki K."/>
            <person name="Yamagata H."/>
            <person name="Yamane H."/>
            <person name="Yoshiki S."/>
            <person name="Yoshihara R."/>
            <person name="Yukawa K."/>
            <person name="Zhong H."/>
            <person name="Iwama H."/>
            <person name="Endo T."/>
            <person name="Ito H."/>
            <person name="Hahn J.H."/>
            <person name="Kim H.I."/>
            <person name="Eun M.Y."/>
            <person name="Yano M."/>
            <person name="Jiang J."/>
            <person name="Gojobori T."/>
        </authorList>
    </citation>
    <scope>NUCLEOTIDE SEQUENCE</scope>
</reference>
<dbReference type="Proteomes" id="UP000000763">
    <property type="component" value="Chromosome 1"/>
</dbReference>
<evidence type="ECO:0000313" key="2">
    <source>
        <dbReference type="EMBL" id="BAD87952.1"/>
    </source>
</evidence>
<accession>Q5JKQ8</accession>
<sequence length="142" mass="15366">MVLFKKKLTDGEEEDDDVLDVDLGEEVEEMKSKWLIIARFYSGQSNPKLNSGGATMFLVGEKADQEEKAASVEAEASLYPLPKGITAALEEGVSQMKMQLDDGVPASVDTDMVMDNGVKKELYADSGTATLVGAHGEPHQEQ</sequence>
<gene>
    <name evidence="2" type="ORF">B1064G04.22</name>
    <name evidence="1" type="ORF">B1144D11.44</name>
</gene>